<feature type="transmembrane region" description="Helical" evidence="1">
    <location>
        <begin position="83"/>
        <end position="108"/>
    </location>
</feature>
<dbReference type="EMBL" id="JAUSWO010000001">
    <property type="protein sequence ID" value="MDQ0514018.1"/>
    <property type="molecule type" value="Genomic_DNA"/>
</dbReference>
<evidence type="ECO:0000313" key="3">
    <source>
        <dbReference type="Proteomes" id="UP001240643"/>
    </source>
</evidence>
<proteinExistence type="predicted"/>
<feature type="transmembrane region" description="Helical" evidence="1">
    <location>
        <begin position="141"/>
        <end position="165"/>
    </location>
</feature>
<keyword evidence="1" id="KW-0472">Membrane</keyword>
<dbReference type="RefSeq" id="WP_256547292.1">
    <property type="nucleotide sequence ID" value="NZ_CP101809.1"/>
</dbReference>
<keyword evidence="1" id="KW-0812">Transmembrane</keyword>
<feature type="transmembrane region" description="Helical" evidence="1">
    <location>
        <begin position="36"/>
        <end position="63"/>
    </location>
</feature>
<sequence length="299" mass="34590">MNTRSLVTTGQVNTTEANFYEPVGFAPHFYRNSYHWAVASMIFFTVMAVGASIVYLLFLLAVFVPAVDSGYLHWGVNWAFWPIIIPATPAYLLLVWTWLLNLITYFGFRKEFHACKNRFPTEPTNCVKRTFVSMFRYKNNLAWFSAAVYLTLVLSVILVYIIVFIKNSWLVGGQRTINYTAHLIAVELGTNDRFIEVYSFRNYVIIVGIIATCFLVIQIVFNVLIKLRISQIENYYGGADKVVDATYLANRLKFINRRNMILFACYTVVLVLLFILIIKIPQKIFPKLNLKEKLLHPFK</sequence>
<organism evidence="2 3">
    <name type="scientific">Mycoplasmoides fastidiosum</name>
    <dbReference type="NCBI Taxonomy" id="92758"/>
    <lineage>
        <taxon>Bacteria</taxon>
        <taxon>Bacillati</taxon>
        <taxon>Mycoplasmatota</taxon>
        <taxon>Mycoplasmoidales</taxon>
        <taxon>Mycoplasmoidaceae</taxon>
        <taxon>Mycoplasmoides</taxon>
    </lineage>
</organism>
<keyword evidence="3" id="KW-1185">Reference proteome</keyword>
<dbReference type="Proteomes" id="UP001240643">
    <property type="component" value="Unassembled WGS sequence"/>
</dbReference>
<evidence type="ECO:0000256" key="1">
    <source>
        <dbReference type="SAM" id="Phobius"/>
    </source>
</evidence>
<gene>
    <name evidence="2" type="ORF">J2Z62_000456</name>
</gene>
<dbReference type="InterPro" id="IPR059214">
    <property type="entry name" value="MSC_0882-like"/>
</dbReference>
<feature type="transmembrane region" description="Helical" evidence="1">
    <location>
        <begin position="203"/>
        <end position="225"/>
    </location>
</feature>
<dbReference type="NCBIfam" id="NF045846">
    <property type="entry name" value="MSC0882_dom"/>
    <property type="match status" value="1"/>
</dbReference>
<accession>A0ABU0LZI8</accession>
<feature type="transmembrane region" description="Helical" evidence="1">
    <location>
        <begin position="260"/>
        <end position="280"/>
    </location>
</feature>
<keyword evidence="1" id="KW-1133">Transmembrane helix</keyword>
<protein>
    <submittedName>
        <fullName evidence="2">ABC-type cobalt transport system substrate-binding protein</fullName>
    </submittedName>
</protein>
<name>A0ABU0LZI8_9BACT</name>
<comment type="caution">
    <text evidence="2">The sequence shown here is derived from an EMBL/GenBank/DDBJ whole genome shotgun (WGS) entry which is preliminary data.</text>
</comment>
<reference evidence="2" key="1">
    <citation type="submission" date="2023-07" db="EMBL/GenBank/DDBJ databases">
        <title>Genomic Encyclopedia of Type Strains, Phase IV (KMG-IV): sequencing the most valuable type-strain genomes for metagenomic binning, comparative biology and taxonomic classification.</title>
        <authorList>
            <person name="Goeker M."/>
        </authorList>
    </citation>
    <scope>NUCLEOTIDE SEQUENCE [LARGE SCALE GENOMIC DNA]</scope>
    <source>
        <strain evidence="2">DSM 21204</strain>
    </source>
</reference>
<evidence type="ECO:0000313" key="2">
    <source>
        <dbReference type="EMBL" id="MDQ0514018.1"/>
    </source>
</evidence>